<dbReference type="PANTHER" id="PTHR36985">
    <property type="entry name" value="TRANSLOCATION AND ASSEMBLY MODULE SUBUNIT TAMB"/>
    <property type="match status" value="1"/>
</dbReference>
<evidence type="ECO:0000256" key="4">
    <source>
        <dbReference type="ARBA" id="ARBA00023136"/>
    </source>
</evidence>
<evidence type="ECO:0000313" key="8">
    <source>
        <dbReference type="Proteomes" id="UP000326061"/>
    </source>
</evidence>
<evidence type="ECO:0000259" key="6">
    <source>
        <dbReference type="Pfam" id="PF04357"/>
    </source>
</evidence>
<dbReference type="GO" id="GO:0005886">
    <property type="term" value="C:plasma membrane"/>
    <property type="evidence" value="ECO:0007669"/>
    <property type="project" value="InterPro"/>
</dbReference>
<organism evidence="7 8">
    <name type="scientific">Sulfurimonas xiamenensis</name>
    <dbReference type="NCBI Taxonomy" id="2590021"/>
    <lineage>
        <taxon>Bacteria</taxon>
        <taxon>Pseudomonadati</taxon>
        <taxon>Campylobacterota</taxon>
        <taxon>Epsilonproteobacteria</taxon>
        <taxon>Campylobacterales</taxon>
        <taxon>Sulfurimonadaceae</taxon>
        <taxon>Sulfurimonas</taxon>
    </lineage>
</organism>
<proteinExistence type="predicted"/>
<dbReference type="Proteomes" id="UP000326061">
    <property type="component" value="Chromosome"/>
</dbReference>
<keyword evidence="8" id="KW-1185">Reference proteome</keyword>
<evidence type="ECO:0000256" key="1">
    <source>
        <dbReference type="ARBA" id="ARBA00004167"/>
    </source>
</evidence>
<accession>A0AAJ4DMK4</accession>
<evidence type="ECO:0000313" key="7">
    <source>
        <dbReference type="EMBL" id="QFR43253.1"/>
    </source>
</evidence>
<keyword evidence="2 5" id="KW-0812">Transmembrane</keyword>
<dbReference type="KEGG" id="suln:FJR47_04785"/>
<dbReference type="PANTHER" id="PTHR36985:SF1">
    <property type="entry name" value="TRANSLOCATION AND ASSEMBLY MODULE SUBUNIT TAMB"/>
    <property type="match status" value="1"/>
</dbReference>
<sequence length="883" mass="101697">MIKKTYLFFQIITIFALFIATVTIFILFQKDIVPYLAQKYLKEYKVEYSLIEGTLYSGVVIKDFKYEESIKIDELRVDYNLLMLIHPTPRIEYIGAKGVVIDADKILKSSSDKAQKSKFAFNISKIDVKDANINYKNKLYTFNLEGFDFSFRDKIDLEKIELESKTPYGLLSLSGQIKSNNLKAQSTVLIDKKIKSKYLYFLTYTPEKFDVDLDVSMKKISLKTSLKKIIFKDIKNIELNNTNINLIYKFKDDFFVVNSDYGAFYERSEIFVKQETLVTFDLKVDSKLDAEIIKDELNLPFKNFALKINKDENFTKIDFDAQDIEVNAKTKDYKNFILKADTKYAYLDGIFERDNNASTLHGQLYPKKEAPFIKEYYHEKFSKINLFVSKDKDTIRGNINADIFSLTLFNDDKGALKGLAKIGSSKFNIEGDLNKKVLNIDSELESLNTLLHELDLNTLDEDMFFDAKATIKADISYKDTFEIKTRLDIPWYKVKLDTKTIYTGEDAFFEFFYKNSQATLQRYGFKVVNYNIYSNRASKIILNEKGELELKEFWVYDNLLLQGILRPSDMSADINIKSDKFHYKSDDANVTLKMDLQASIDSSGKQNVTGDITVLDGIVTYAPKKEHVIGDEDIIIIQDIKPEKKKVDRALSISINSLKPIKYKIKEVDLLFTPNLTLYQETNSTMQILGTVQINKGTINISDRVFEFDESEIYFVDDKYTNPYLNLNLHYYTLDNIDIEIYITNRVNSPVIIFASNPQMSQEDIMSYILFGAAASSVFDTSEDSSKTSLSNLLLGAGLKEMLNKSTNLKIDTLNILTNEEGTLGYEIGTRFGKNIRLVYRNDEISTIILQYSISKSIRIDVDVKETGQGVGIYYIKDFKLKE</sequence>
<protein>
    <recommendedName>
        <fullName evidence="6">Translocation and assembly module TamB C-terminal domain-containing protein</fullName>
    </recommendedName>
</protein>
<evidence type="ECO:0000256" key="5">
    <source>
        <dbReference type="SAM" id="Phobius"/>
    </source>
</evidence>
<dbReference type="GO" id="GO:0097347">
    <property type="term" value="C:TAM protein secretion complex"/>
    <property type="evidence" value="ECO:0007669"/>
    <property type="project" value="TreeGrafter"/>
</dbReference>
<evidence type="ECO:0000256" key="3">
    <source>
        <dbReference type="ARBA" id="ARBA00022989"/>
    </source>
</evidence>
<keyword evidence="4 5" id="KW-0472">Membrane</keyword>
<feature type="transmembrane region" description="Helical" evidence="5">
    <location>
        <begin position="7"/>
        <end position="28"/>
    </location>
</feature>
<dbReference type="RefSeq" id="WP_152299316.1">
    <property type="nucleotide sequence ID" value="NZ_CP041166.1"/>
</dbReference>
<dbReference type="GO" id="GO:0009306">
    <property type="term" value="P:protein secretion"/>
    <property type="evidence" value="ECO:0007669"/>
    <property type="project" value="InterPro"/>
</dbReference>
<reference evidence="8" key="1">
    <citation type="submission" date="2019-06" db="EMBL/GenBank/DDBJ databases">
        <title>Sulfurimonas gotlandica sp. nov., a chemoautotrophic and psychrotolerant epsilonproteobacterium isolated from a pelagic redoxcline, and an emended description of the genus Sulfurimonas.</title>
        <authorList>
            <person name="Wang S."/>
            <person name="Jiang L."/>
            <person name="Shao Z."/>
        </authorList>
    </citation>
    <scope>NUCLEOTIDE SEQUENCE [LARGE SCALE GENOMIC DNA]</scope>
    <source>
        <strain evidence="8">1-1N</strain>
    </source>
</reference>
<gene>
    <name evidence="7" type="ORF">FJR47_04785</name>
</gene>
<dbReference type="EMBL" id="CP041166">
    <property type="protein sequence ID" value="QFR43253.1"/>
    <property type="molecule type" value="Genomic_DNA"/>
</dbReference>
<dbReference type="AlphaFoldDB" id="A0AAJ4DMK4"/>
<dbReference type="Pfam" id="PF04357">
    <property type="entry name" value="TamB"/>
    <property type="match status" value="1"/>
</dbReference>
<evidence type="ECO:0000256" key="2">
    <source>
        <dbReference type="ARBA" id="ARBA00022692"/>
    </source>
</evidence>
<feature type="domain" description="Translocation and assembly module TamB C-terminal" evidence="6">
    <location>
        <begin position="568"/>
        <end position="879"/>
    </location>
</feature>
<comment type="subcellular location">
    <subcellularLocation>
        <location evidence="1">Membrane</location>
        <topology evidence="1">Single-pass membrane protein</topology>
    </subcellularLocation>
</comment>
<keyword evidence="3 5" id="KW-1133">Transmembrane helix</keyword>
<name>A0AAJ4DMK4_9BACT</name>
<dbReference type="InterPro" id="IPR007452">
    <property type="entry name" value="TamB_C"/>
</dbReference>